<reference evidence="3 4" key="1">
    <citation type="submission" date="2021-03" db="EMBL/GenBank/DDBJ databases">
        <title>Sequencing the genomes of 1000 actinobacteria strains.</title>
        <authorList>
            <person name="Klenk H.-P."/>
        </authorList>
    </citation>
    <scope>NUCLEOTIDE SEQUENCE [LARGE SCALE GENOMIC DNA]</scope>
    <source>
        <strain evidence="3 4">DSM 15797</strain>
    </source>
</reference>
<dbReference type="EMBL" id="JAGIOF010000001">
    <property type="protein sequence ID" value="MBP2387054.1"/>
    <property type="molecule type" value="Genomic_DNA"/>
</dbReference>
<dbReference type="RefSeq" id="WP_209998874.1">
    <property type="nucleotide sequence ID" value="NZ_BAAAJY010000005.1"/>
</dbReference>
<name>A0ABS4XH88_9MICC</name>
<evidence type="ECO:0000313" key="4">
    <source>
        <dbReference type="Proteomes" id="UP001296993"/>
    </source>
</evidence>
<keyword evidence="2" id="KW-0812">Transmembrane</keyword>
<evidence type="ECO:0000256" key="2">
    <source>
        <dbReference type="SAM" id="Phobius"/>
    </source>
</evidence>
<accession>A0ABS4XH88</accession>
<keyword evidence="4" id="KW-1185">Reference proteome</keyword>
<gene>
    <name evidence="3" type="ORF">JOF47_002565</name>
</gene>
<evidence type="ECO:0000313" key="3">
    <source>
        <dbReference type="EMBL" id="MBP2387054.1"/>
    </source>
</evidence>
<dbReference type="Proteomes" id="UP001296993">
    <property type="component" value="Unassembled WGS sequence"/>
</dbReference>
<sequence length="105" mass="11034">MSDSQTTALDAAPTVPAMSSTPRNPYAIALWGLTGATLLTALILQKLGPSRAMLDDGLGNGSSLMFDATTLLHYNIAAFVFLVLGVVCLLATLLFHASRWRPAAS</sequence>
<organism evidence="3 4">
    <name type="scientific">Paeniglutamicibacter kerguelensis</name>
    <dbReference type="NCBI Taxonomy" id="254788"/>
    <lineage>
        <taxon>Bacteria</taxon>
        <taxon>Bacillati</taxon>
        <taxon>Actinomycetota</taxon>
        <taxon>Actinomycetes</taxon>
        <taxon>Micrococcales</taxon>
        <taxon>Micrococcaceae</taxon>
        <taxon>Paeniglutamicibacter</taxon>
    </lineage>
</organism>
<keyword evidence="2" id="KW-0472">Membrane</keyword>
<feature type="transmembrane region" description="Helical" evidence="2">
    <location>
        <begin position="72"/>
        <end position="95"/>
    </location>
</feature>
<proteinExistence type="predicted"/>
<feature type="region of interest" description="Disordered" evidence="1">
    <location>
        <begin position="1"/>
        <end position="22"/>
    </location>
</feature>
<feature type="transmembrane region" description="Helical" evidence="2">
    <location>
        <begin position="26"/>
        <end position="44"/>
    </location>
</feature>
<protein>
    <submittedName>
        <fullName evidence="3">Uncharacterized protein</fullName>
    </submittedName>
</protein>
<evidence type="ECO:0000256" key="1">
    <source>
        <dbReference type="SAM" id="MobiDB-lite"/>
    </source>
</evidence>
<keyword evidence="2" id="KW-1133">Transmembrane helix</keyword>
<comment type="caution">
    <text evidence="3">The sequence shown here is derived from an EMBL/GenBank/DDBJ whole genome shotgun (WGS) entry which is preliminary data.</text>
</comment>